<keyword evidence="1" id="KW-0812">Transmembrane</keyword>
<keyword evidence="1" id="KW-1133">Transmembrane helix</keyword>
<organism evidence="2 3">
    <name type="scientific">Cellulophaga geojensis KL-A</name>
    <dbReference type="NCBI Taxonomy" id="1328323"/>
    <lineage>
        <taxon>Bacteria</taxon>
        <taxon>Pseudomonadati</taxon>
        <taxon>Bacteroidota</taxon>
        <taxon>Flavobacteriia</taxon>
        <taxon>Flavobacteriales</taxon>
        <taxon>Flavobacteriaceae</taxon>
        <taxon>Cellulophaga</taxon>
    </lineage>
</organism>
<dbReference type="Proteomes" id="UP000019275">
    <property type="component" value="Unassembled WGS sequence"/>
</dbReference>
<feature type="transmembrane region" description="Helical" evidence="1">
    <location>
        <begin position="128"/>
        <end position="148"/>
    </location>
</feature>
<feature type="transmembrane region" description="Helical" evidence="1">
    <location>
        <begin position="84"/>
        <end position="108"/>
    </location>
</feature>
<proteinExistence type="predicted"/>
<feature type="transmembrane region" description="Helical" evidence="1">
    <location>
        <begin position="154"/>
        <end position="171"/>
    </location>
</feature>
<accession>A0ABP3B7B4</accession>
<evidence type="ECO:0000313" key="3">
    <source>
        <dbReference type="Proteomes" id="UP000019275"/>
    </source>
</evidence>
<sequence>MLHNTIILTYFVFQSTLNMDSKKYLDDISEIKNMMSKSSRFMSLSGLSGILAGVYALIGAYLAHNIIHNIKSEPSKLKRFLMTFGALDSLLIIALSVMVLALVTGTVLTYFKAKKSGEKMWDISSKRLLLNFALPLVVGGLFCLVLIQYEYIKIVAPATLIFYGLACVNASKYTLGGVRYLGITIIAIGLISTQFIGYGLYFWALGFGVCHIIYGSLMYFKHDRS</sequence>
<gene>
    <name evidence="2" type="ORF">KLA_07876</name>
</gene>
<feature type="transmembrane region" description="Helical" evidence="1">
    <location>
        <begin position="178"/>
        <end position="196"/>
    </location>
</feature>
<evidence type="ECO:0008006" key="4">
    <source>
        <dbReference type="Google" id="ProtNLM"/>
    </source>
</evidence>
<comment type="caution">
    <text evidence="2">The sequence shown here is derived from an EMBL/GenBank/DDBJ whole genome shotgun (WGS) entry which is preliminary data.</text>
</comment>
<keyword evidence="1" id="KW-0472">Membrane</keyword>
<protein>
    <recommendedName>
        <fullName evidence="4">Beta-carotene 15,15'-monooxygenase</fullName>
    </recommendedName>
</protein>
<reference evidence="2 3" key="1">
    <citation type="journal article" date="2014" name="Genome Announc.">
        <title>Draft Genome Sequence of the Carrageenan-Degrading Bacterium Cellulophaga sp. Strain KL-A, Isolated from Decaying Marine Algae.</title>
        <authorList>
            <person name="Shan D."/>
            <person name="Ying J."/>
            <person name="Li X."/>
            <person name="Gao Z."/>
            <person name="Wei G."/>
            <person name="Shao Z."/>
        </authorList>
    </citation>
    <scope>NUCLEOTIDE SEQUENCE [LARGE SCALE GENOMIC DNA]</scope>
    <source>
        <strain evidence="2 3">KL-A</strain>
    </source>
</reference>
<evidence type="ECO:0000256" key="1">
    <source>
        <dbReference type="SAM" id="Phobius"/>
    </source>
</evidence>
<feature type="transmembrane region" description="Helical" evidence="1">
    <location>
        <begin position="202"/>
        <end position="220"/>
    </location>
</feature>
<name>A0ABP3B7B4_9FLAO</name>
<evidence type="ECO:0000313" key="2">
    <source>
        <dbReference type="EMBL" id="EWH13701.1"/>
    </source>
</evidence>
<keyword evidence="3" id="KW-1185">Reference proteome</keyword>
<feature type="transmembrane region" description="Helical" evidence="1">
    <location>
        <begin position="41"/>
        <end position="64"/>
    </location>
</feature>
<dbReference type="EMBL" id="ARZX01000008">
    <property type="protein sequence ID" value="EWH13701.1"/>
    <property type="molecule type" value="Genomic_DNA"/>
</dbReference>